<gene>
    <name evidence="2" type="ordered locus">Acid345_2779</name>
</gene>
<feature type="transmembrane region" description="Helical" evidence="1">
    <location>
        <begin position="63"/>
        <end position="81"/>
    </location>
</feature>
<feature type="transmembrane region" description="Helical" evidence="1">
    <location>
        <begin position="101"/>
        <end position="124"/>
    </location>
</feature>
<evidence type="ECO:0000313" key="3">
    <source>
        <dbReference type="Proteomes" id="UP000002432"/>
    </source>
</evidence>
<feature type="transmembrane region" description="Helical" evidence="1">
    <location>
        <begin position="32"/>
        <end position="51"/>
    </location>
</feature>
<feature type="transmembrane region" description="Helical" evidence="1">
    <location>
        <begin position="163"/>
        <end position="180"/>
    </location>
</feature>
<accession>Q1IMX0</accession>
<keyword evidence="1" id="KW-0472">Membrane</keyword>
<dbReference type="KEGG" id="aba:Acid345_2779"/>
<feature type="transmembrane region" description="Helical" evidence="1">
    <location>
        <begin position="136"/>
        <end position="157"/>
    </location>
</feature>
<name>Q1IMX0_KORVE</name>
<dbReference type="EnsemblBacteria" id="ABF41780">
    <property type="protein sequence ID" value="ABF41780"/>
    <property type="gene ID" value="Acid345_2779"/>
</dbReference>
<dbReference type="EMBL" id="CP000360">
    <property type="protein sequence ID" value="ABF41780.1"/>
    <property type="molecule type" value="Genomic_DNA"/>
</dbReference>
<proteinExistence type="predicted"/>
<keyword evidence="3" id="KW-1185">Reference proteome</keyword>
<keyword evidence="1" id="KW-0812">Transmembrane</keyword>
<keyword evidence="1" id="KW-1133">Transmembrane helix</keyword>
<dbReference type="AlphaFoldDB" id="Q1IMX0"/>
<organism evidence="2 3">
    <name type="scientific">Koribacter versatilis (strain Ellin345)</name>
    <dbReference type="NCBI Taxonomy" id="204669"/>
    <lineage>
        <taxon>Bacteria</taxon>
        <taxon>Pseudomonadati</taxon>
        <taxon>Acidobacteriota</taxon>
        <taxon>Terriglobia</taxon>
        <taxon>Terriglobales</taxon>
        <taxon>Candidatus Korobacteraceae</taxon>
        <taxon>Candidatus Korobacter</taxon>
    </lineage>
</organism>
<sequence length="199" mass="22448">MMKALSLKNSSSALLEFWMECGMSEETEPKSVYSLLRIISLATLWMAFYAWAKLSRTSSISPALLLAVYVLIGTARLVLNFREATKLEFCCETVHVLAMMSFVYGAFHESAPFTWAFIYATIFYLPSHTLHCNRKLAFVIGLLILCIVASLTLNLVVDPQARNYMSGAYAVLVTLLWMFCSKLSARVFGLDEMESSLRY</sequence>
<dbReference type="RefSeq" id="WP_011523581.1">
    <property type="nucleotide sequence ID" value="NC_008009.1"/>
</dbReference>
<dbReference type="HOGENOM" id="CLU_1370649_0_0_0"/>
<evidence type="ECO:0000256" key="1">
    <source>
        <dbReference type="SAM" id="Phobius"/>
    </source>
</evidence>
<dbReference type="Proteomes" id="UP000002432">
    <property type="component" value="Chromosome"/>
</dbReference>
<dbReference type="STRING" id="204669.Acid345_2779"/>
<evidence type="ECO:0000313" key="2">
    <source>
        <dbReference type="EMBL" id="ABF41780.1"/>
    </source>
</evidence>
<protein>
    <submittedName>
        <fullName evidence="2">Uncharacterized protein</fullName>
    </submittedName>
</protein>
<reference evidence="2 3" key="1">
    <citation type="journal article" date="2009" name="Appl. Environ. Microbiol.">
        <title>Three genomes from the phylum Acidobacteria provide insight into the lifestyles of these microorganisms in soils.</title>
        <authorList>
            <person name="Ward N.L."/>
            <person name="Challacombe J.F."/>
            <person name="Janssen P.H."/>
            <person name="Henrissat B."/>
            <person name="Coutinho P.M."/>
            <person name="Wu M."/>
            <person name="Xie G."/>
            <person name="Haft D.H."/>
            <person name="Sait M."/>
            <person name="Badger J."/>
            <person name="Barabote R.D."/>
            <person name="Bradley B."/>
            <person name="Brettin T.S."/>
            <person name="Brinkac L.M."/>
            <person name="Bruce D."/>
            <person name="Creasy T."/>
            <person name="Daugherty S.C."/>
            <person name="Davidsen T.M."/>
            <person name="DeBoy R.T."/>
            <person name="Detter J.C."/>
            <person name="Dodson R.J."/>
            <person name="Durkin A.S."/>
            <person name="Ganapathy A."/>
            <person name="Gwinn-Giglio M."/>
            <person name="Han C.S."/>
            <person name="Khouri H."/>
            <person name="Kiss H."/>
            <person name="Kothari S.P."/>
            <person name="Madupu R."/>
            <person name="Nelson K.E."/>
            <person name="Nelson W.C."/>
            <person name="Paulsen I."/>
            <person name="Penn K."/>
            <person name="Ren Q."/>
            <person name="Rosovitz M.J."/>
            <person name="Selengut J.D."/>
            <person name="Shrivastava S."/>
            <person name="Sullivan S.A."/>
            <person name="Tapia R."/>
            <person name="Thompson L.S."/>
            <person name="Watkins K.L."/>
            <person name="Yang Q."/>
            <person name="Yu C."/>
            <person name="Zafar N."/>
            <person name="Zhou L."/>
            <person name="Kuske C.R."/>
        </authorList>
    </citation>
    <scope>NUCLEOTIDE SEQUENCE [LARGE SCALE GENOMIC DNA]</scope>
    <source>
        <strain evidence="2 3">Ellin345</strain>
    </source>
</reference>